<proteinExistence type="predicted"/>
<evidence type="ECO:0000313" key="1">
    <source>
        <dbReference type="EMBL" id="GMF44371.1"/>
    </source>
</evidence>
<protein>
    <submittedName>
        <fullName evidence="1">Unnamed protein product</fullName>
    </submittedName>
</protein>
<reference evidence="1" key="1">
    <citation type="submission" date="2023-04" db="EMBL/GenBank/DDBJ databases">
        <title>Phytophthora fragariaefolia NBRC 109709.</title>
        <authorList>
            <person name="Ichikawa N."/>
            <person name="Sato H."/>
            <person name="Tonouchi N."/>
        </authorList>
    </citation>
    <scope>NUCLEOTIDE SEQUENCE</scope>
    <source>
        <strain evidence="1">NBRC 109709</strain>
    </source>
</reference>
<dbReference type="EMBL" id="BSXT01001666">
    <property type="protein sequence ID" value="GMF44371.1"/>
    <property type="molecule type" value="Genomic_DNA"/>
</dbReference>
<name>A0A9W6XSI6_9STRA</name>
<evidence type="ECO:0000313" key="2">
    <source>
        <dbReference type="Proteomes" id="UP001165121"/>
    </source>
</evidence>
<dbReference type="Proteomes" id="UP001165121">
    <property type="component" value="Unassembled WGS sequence"/>
</dbReference>
<accession>A0A9W6XSI6</accession>
<gene>
    <name evidence="1" type="ORF">Pfra01_001541500</name>
</gene>
<organism evidence="1 2">
    <name type="scientific">Phytophthora fragariaefolia</name>
    <dbReference type="NCBI Taxonomy" id="1490495"/>
    <lineage>
        <taxon>Eukaryota</taxon>
        <taxon>Sar</taxon>
        <taxon>Stramenopiles</taxon>
        <taxon>Oomycota</taxon>
        <taxon>Peronosporomycetes</taxon>
        <taxon>Peronosporales</taxon>
        <taxon>Peronosporaceae</taxon>
        <taxon>Phytophthora</taxon>
    </lineage>
</organism>
<keyword evidence="2" id="KW-1185">Reference proteome</keyword>
<sequence>MEVTCRTYFGNEMNTDTFVQKRRGDTPTDYGALHFLCSYHSRLFDCRMQCERLIESDFYGSSHDCLNVVHGPGDVDSTVLRICKGTASFLQSARDHTTVSSMA</sequence>
<dbReference type="AlphaFoldDB" id="A0A9W6XSI6"/>
<comment type="caution">
    <text evidence="1">The sequence shown here is derived from an EMBL/GenBank/DDBJ whole genome shotgun (WGS) entry which is preliminary data.</text>
</comment>